<dbReference type="AlphaFoldDB" id="A0A679FZB7"/>
<accession>A0A679FZB7</accession>
<name>A0A679FZB7_9BACL</name>
<evidence type="ECO:0000313" key="2">
    <source>
        <dbReference type="Proteomes" id="UP000501421"/>
    </source>
</evidence>
<proteinExistence type="predicted"/>
<gene>
    <name evidence="1" type="ORF">GsuE55_38690</name>
</gene>
<geneLocation type="plasmid" evidence="1 2">
    <name>pGspE55-2</name>
</geneLocation>
<keyword evidence="1" id="KW-0614">Plasmid</keyword>
<organism evidence="1 2">
    <name type="scientific">Geobacillus subterraneus</name>
    <dbReference type="NCBI Taxonomy" id="129338"/>
    <lineage>
        <taxon>Bacteria</taxon>
        <taxon>Bacillati</taxon>
        <taxon>Bacillota</taxon>
        <taxon>Bacilli</taxon>
        <taxon>Bacillales</taxon>
        <taxon>Anoxybacillaceae</taxon>
        <taxon>Geobacillus</taxon>
    </lineage>
</organism>
<dbReference type="EMBL" id="AP022559">
    <property type="protein sequence ID" value="BBW99036.1"/>
    <property type="molecule type" value="Genomic_DNA"/>
</dbReference>
<dbReference type="Proteomes" id="UP000501421">
    <property type="component" value="Plasmid pGspE55-2"/>
</dbReference>
<dbReference type="RefSeq" id="WP_172419000.1">
    <property type="nucleotide sequence ID" value="NZ_AP022559.1"/>
</dbReference>
<sequence length="55" mass="6363">MDYLKRSKWLGERIQELAQIIADALEEGDLDTAGFHLVDLQEFANELDEIIMKNI</sequence>
<protein>
    <submittedName>
        <fullName evidence="1">Uncharacterized protein</fullName>
    </submittedName>
</protein>
<evidence type="ECO:0000313" key="1">
    <source>
        <dbReference type="EMBL" id="BBW99036.1"/>
    </source>
</evidence>
<keyword evidence="2" id="KW-1185">Reference proteome</keyword>
<reference evidence="2" key="1">
    <citation type="journal article" date="2020" name="Microbiol. Resour. Announc.">
        <title>Complete Genome Sequence of Geobacillus sp. Strain E55-1, Isolated from Mine Geyser in Japan.</title>
        <authorList>
            <person name="Miyazaki K."/>
            <person name="Hase E."/>
            <person name="Tokito N."/>
        </authorList>
    </citation>
    <scope>NUCLEOTIDE SEQUENCE [LARGE SCALE GENOMIC DNA]</scope>
    <source>
        <strain evidence="2">E55-1</strain>
        <plasmid evidence="2">pGspE55-2</plasmid>
    </source>
</reference>